<dbReference type="PANTHER" id="PTHR35005">
    <property type="entry name" value="3-DEHYDRO-SCYLLO-INOSOSE HYDROLASE"/>
    <property type="match status" value="1"/>
</dbReference>
<dbReference type="InterPro" id="IPR003785">
    <property type="entry name" value="Creatininase/forma_Hydrolase"/>
</dbReference>
<comment type="caution">
    <text evidence="6">The sequence shown here is derived from an EMBL/GenBank/DDBJ whole genome shotgun (WGS) entry which is preliminary data.</text>
</comment>
<dbReference type="InterPro" id="IPR023871">
    <property type="entry name" value="MftE"/>
</dbReference>
<dbReference type="PANTHER" id="PTHR35005:SF1">
    <property type="entry name" value="2-AMINO-5-FORMYLAMINO-6-RIBOSYLAMINOPYRIMIDIN-4(3H)-ONE 5'-MONOPHOSPHATE DEFORMYLASE"/>
    <property type="match status" value="1"/>
</dbReference>
<keyword evidence="4" id="KW-0862">Zinc</keyword>
<gene>
    <name evidence="6" type="primary">mftE</name>
    <name evidence="6" type="ORF">GCM10009668_42070</name>
</gene>
<keyword evidence="7" id="KW-1185">Reference proteome</keyword>
<dbReference type="SUPFAM" id="SSF102215">
    <property type="entry name" value="Creatininase"/>
    <property type="match status" value="1"/>
</dbReference>
<evidence type="ECO:0000256" key="4">
    <source>
        <dbReference type="ARBA" id="ARBA00022833"/>
    </source>
</evidence>
<dbReference type="NCBIfam" id="TIGR03964">
    <property type="entry name" value="mycofact_creat"/>
    <property type="match status" value="1"/>
</dbReference>
<dbReference type="InterPro" id="IPR024087">
    <property type="entry name" value="Creatininase-like_sf"/>
</dbReference>
<dbReference type="EMBL" id="BAAALG010000019">
    <property type="protein sequence ID" value="GAA1115001.1"/>
    <property type="molecule type" value="Genomic_DNA"/>
</dbReference>
<keyword evidence="3" id="KW-0378">Hydrolase</keyword>
<evidence type="ECO:0000313" key="7">
    <source>
        <dbReference type="Proteomes" id="UP001501581"/>
    </source>
</evidence>
<evidence type="ECO:0000256" key="2">
    <source>
        <dbReference type="ARBA" id="ARBA00022723"/>
    </source>
</evidence>
<sequence>MPGTDRSVLILDDLTWPQVPEDALVLVPIGSTEQHGPHLPLSTDTSVAARAAHAAAELIALGRRDAGRGPVLLAPALPYGASGEHQGFAGTVSIGTEALVVVLIELARSLRLWAGSVVFVNGHGGNVMALSRAVTQLRDEGHDVAWVPCANGHADAHAGHTETSLLLHLAPEKVAVELAEAGDVRPIGEILAELIRSGVRGVSANGVLGDPRTADAEAGRELWQELVADVARRVLGGQGDARGCLTAPAAIGEPAESR</sequence>
<dbReference type="Pfam" id="PF02633">
    <property type="entry name" value="Creatininase"/>
    <property type="match status" value="1"/>
</dbReference>
<keyword evidence="2" id="KW-0479">Metal-binding</keyword>
<proteinExistence type="inferred from homology"/>
<dbReference type="Gene3D" id="3.40.50.10310">
    <property type="entry name" value="Creatininase"/>
    <property type="match status" value="1"/>
</dbReference>
<dbReference type="RefSeq" id="WP_343996901.1">
    <property type="nucleotide sequence ID" value="NZ_BAAALG010000019.1"/>
</dbReference>
<comment type="similarity">
    <text evidence="5">Belongs to the creatininase superfamily.</text>
</comment>
<comment type="cofactor">
    <cofactor evidence="1">
        <name>Zn(2+)</name>
        <dbReference type="ChEBI" id="CHEBI:29105"/>
    </cofactor>
</comment>
<evidence type="ECO:0000256" key="5">
    <source>
        <dbReference type="ARBA" id="ARBA00024029"/>
    </source>
</evidence>
<dbReference type="Proteomes" id="UP001501581">
    <property type="component" value="Unassembled WGS sequence"/>
</dbReference>
<evidence type="ECO:0000256" key="3">
    <source>
        <dbReference type="ARBA" id="ARBA00022801"/>
    </source>
</evidence>
<evidence type="ECO:0000313" key="6">
    <source>
        <dbReference type="EMBL" id="GAA1115001.1"/>
    </source>
</evidence>
<protein>
    <submittedName>
        <fullName evidence="6">Mycofactocin biosynthesis peptidyl-dipeptidase MftE</fullName>
    </submittedName>
</protein>
<reference evidence="7" key="1">
    <citation type="journal article" date="2019" name="Int. J. Syst. Evol. Microbiol.">
        <title>The Global Catalogue of Microorganisms (GCM) 10K type strain sequencing project: providing services to taxonomists for standard genome sequencing and annotation.</title>
        <authorList>
            <consortium name="The Broad Institute Genomics Platform"/>
            <consortium name="The Broad Institute Genome Sequencing Center for Infectious Disease"/>
            <person name="Wu L."/>
            <person name="Ma J."/>
        </authorList>
    </citation>
    <scope>NUCLEOTIDE SEQUENCE [LARGE SCALE GENOMIC DNA]</scope>
    <source>
        <strain evidence="7">JCM 13008</strain>
    </source>
</reference>
<organism evidence="6 7">
    <name type="scientific">Nocardioides dubius</name>
    <dbReference type="NCBI Taxonomy" id="317019"/>
    <lineage>
        <taxon>Bacteria</taxon>
        <taxon>Bacillati</taxon>
        <taxon>Actinomycetota</taxon>
        <taxon>Actinomycetes</taxon>
        <taxon>Propionibacteriales</taxon>
        <taxon>Nocardioidaceae</taxon>
        <taxon>Nocardioides</taxon>
    </lineage>
</organism>
<name>A0ABP4EQK4_9ACTN</name>
<evidence type="ECO:0000256" key="1">
    <source>
        <dbReference type="ARBA" id="ARBA00001947"/>
    </source>
</evidence>
<accession>A0ABP4EQK4</accession>